<accession>A0AAV0BKM9</accession>
<feature type="region of interest" description="Disordered" evidence="1">
    <location>
        <begin position="109"/>
        <end position="154"/>
    </location>
</feature>
<comment type="caution">
    <text evidence="2">The sequence shown here is derived from an EMBL/GenBank/DDBJ whole genome shotgun (WGS) entry which is preliminary data.</text>
</comment>
<feature type="compositionally biased region" description="Low complexity" evidence="1">
    <location>
        <begin position="110"/>
        <end position="144"/>
    </location>
</feature>
<sequence length="154" mass="16986">MFSSHTPVQTCIKSFRAFTNQLVNRNNTHNQQPHTQQHRQDRQPPSEESINTNSQQPQATVNNNGIGGQPEDQRLPLASLILGHRSRINPRLPRLSNLPTVSLSYAYGLTTTNNNNNKNNNNNNNNNNNSSTSSSSSSTSTNNNIHSPSVISKG</sequence>
<reference evidence="2" key="1">
    <citation type="submission" date="2022-06" db="EMBL/GenBank/DDBJ databases">
        <authorList>
            <consortium name="SYNGENTA / RWTH Aachen University"/>
        </authorList>
    </citation>
    <scope>NUCLEOTIDE SEQUENCE</scope>
</reference>
<evidence type="ECO:0000256" key="1">
    <source>
        <dbReference type="SAM" id="MobiDB-lite"/>
    </source>
</evidence>
<name>A0AAV0BKM9_PHAPC</name>
<keyword evidence="3" id="KW-1185">Reference proteome</keyword>
<dbReference type="AlphaFoldDB" id="A0AAV0BKM9"/>
<gene>
    <name evidence="2" type="ORF">PPACK8108_LOCUS21859</name>
</gene>
<feature type="compositionally biased region" description="Polar residues" evidence="1">
    <location>
        <begin position="46"/>
        <end position="64"/>
    </location>
</feature>
<feature type="region of interest" description="Disordered" evidence="1">
    <location>
        <begin position="27"/>
        <end position="72"/>
    </location>
</feature>
<organism evidence="2 3">
    <name type="scientific">Phakopsora pachyrhizi</name>
    <name type="common">Asian soybean rust disease fungus</name>
    <dbReference type="NCBI Taxonomy" id="170000"/>
    <lineage>
        <taxon>Eukaryota</taxon>
        <taxon>Fungi</taxon>
        <taxon>Dikarya</taxon>
        <taxon>Basidiomycota</taxon>
        <taxon>Pucciniomycotina</taxon>
        <taxon>Pucciniomycetes</taxon>
        <taxon>Pucciniales</taxon>
        <taxon>Phakopsoraceae</taxon>
        <taxon>Phakopsora</taxon>
    </lineage>
</organism>
<protein>
    <submittedName>
        <fullName evidence="2">Uncharacterized protein</fullName>
    </submittedName>
</protein>
<evidence type="ECO:0000313" key="2">
    <source>
        <dbReference type="EMBL" id="CAH7687119.1"/>
    </source>
</evidence>
<proteinExistence type="predicted"/>
<dbReference type="Proteomes" id="UP001153365">
    <property type="component" value="Unassembled WGS sequence"/>
</dbReference>
<evidence type="ECO:0000313" key="3">
    <source>
        <dbReference type="Proteomes" id="UP001153365"/>
    </source>
</evidence>
<feature type="compositionally biased region" description="Polar residues" evidence="1">
    <location>
        <begin position="145"/>
        <end position="154"/>
    </location>
</feature>
<dbReference type="EMBL" id="CALTRL010005836">
    <property type="protein sequence ID" value="CAH7687119.1"/>
    <property type="molecule type" value="Genomic_DNA"/>
</dbReference>